<keyword evidence="1" id="KW-0472">Membrane</keyword>
<sequence>MRYNFNLFIILSVIIIVVNFLGFYNIYKLSSDGAIYKENDDRTIEIVYIKHFSPAFFSNLEVGDKIVALNGKVPKSLFDLKGNIIEKGGVDKVYIYTITRDKKILNIPVKLGYYYSRNFFIFELIMVFLIFFLSFLFYLSFGENSKESFFVFLFYSLISVAHIFSLVSFITYQLYIFLIISASFLPAIIIHFSFILKKDYKKEYLVVTYLVSFFLFLIWLVRYLIFALTLTKSNLNRLMTTVKITQFSISIMTMVGIILMIYSIYYNIKEKKFDLVTTFSILFLLGFLPYIFLYAFPVSFGKKEILPVNLCLSFSIIPLLSALIYKNYLNSKL</sequence>
<feature type="domain" description="PDZ" evidence="2">
    <location>
        <begin position="41"/>
        <end position="111"/>
    </location>
</feature>
<keyword evidence="1" id="KW-0812">Transmembrane</keyword>
<feature type="transmembrane region" description="Helical" evidence="1">
    <location>
        <begin position="247"/>
        <end position="268"/>
    </location>
</feature>
<accession>A0A101I331</accession>
<feature type="transmembrane region" description="Helical" evidence="1">
    <location>
        <begin position="206"/>
        <end position="227"/>
    </location>
</feature>
<feature type="transmembrane region" description="Helical" evidence="1">
    <location>
        <begin position="148"/>
        <end position="168"/>
    </location>
</feature>
<gene>
    <name evidence="3" type="ORF">XE03_0726</name>
</gene>
<dbReference type="Gene3D" id="2.30.42.10">
    <property type="match status" value="1"/>
</dbReference>
<feature type="transmembrane region" description="Helical" evidence="1">
    <location>
        <begin position="275"/>
        <end position="293"/>
    </location>
</feature>
<reference evidence="4" key="1">
    <citation type="journal article" date="2015" name="MBio">
        <title>Genome-Resolved Metagenomic Analysis Reveals Roles for Candidate Phyla and Other Microbial Community Members in Biogeochemical Transformations in Oil Reservoirs.</title>
        <authorList>
            <person name="Hu P."/>
            <person name="Tom L."/>
            <person name="Singh A."/>
            <person name="Thomas B.C."/>
            <person name="Baker B.J."/>
            <person name="Piceno Y.M."/>
            <person name="Andersen G.L."/>
            <person name="Banfield J.F."/>
        </authorList>
    </citation>
    <scope>NUCLEOTIDE SEQUENCE [LARGE SCALE GENOMIC DNA]</scope>
</reference>
<dbReference type="Proteomes" id="UP000053467">
    <property type="component" value="Unassembled WGS sequence"/>
</dbReference>
<proteinExistence type="predicted"/>
<organism evidence="3 4">
    <name type="scientific">candidate division TA06 bacterium 34_109</name>
    <dbReference type="NCBI Taxonomy" id="1635277"/>
    <lineage>
        <taxon>Bacteria</taxon>
        <taxon>Bacteria division TA06</taxon>
    </lineage>
</organism>
<protein>
    <recommendedName>
        <fullName evidence="2">PDZ domain-containing protein</fullName>
    </recommendedName>
</protein>
<comment type="caution">
    <text evidence="3">The sequence shown here is derived from an EMBL/GenBank/DDBJ whole genome shotgun (WGS) entry which is preliminary data.</text>
</comment>
<dbReference type="AlphaFoldDB" id="A0A101I331"/>
<feature type="transmembrane region" description="Helical" evidence="1">
    <location>
        <begin position="7"/>
        <end position="27"/>
    </location>
</feature>
<feature type="transmembrane region" description="Helical" evidence="1">
    <location>
        <begin position="305"/>
        <end position="325"/>
    </location>
</feature>
<feature type="transmembrane region" description="Helical" evidence="1">
    <location>
        <begin position="119"/>
        <end position="141"/>
    </location>
</feature>
<name>A0A101I331_UNCT6</name>
<dbReference type="EMBL" id="LGGX01000005">
    <property type="protein sequence ID" value="KUK87328.1"/>
    <property type="molecule type" value="Genomic_DNA"/>
</dbReference>
<evidence type="ECO:0000313" key="3">
    <source>
        <dbReference type="EMBL" id="KUK87328.1"/>
    </source>
</evidence>
<evidence type="ECO:0000259" key="2">
    <source>
        <dbReference type="Pfam" id="PF13180"/>
    </source>
</evidence>
<dbReference type="InterPro" id="IPR036034">
    <property type="entry name" value="PDZ_sf"/>
</dbReference>
<dbReference type="SUPFAM" id="SSF50156">
    <property type="entry name" value="PDZ domain-like"/>
    <property type="match status" value="1"/>
</dbReference>
<evidence type="ECO:0000313" key="4">
    <source>
        <dbReference type="Proteomes" id="UP000053467"/>
    </source>
</evidence>
<feature type="transmembrane region" description="Helical" evidence="1">
    <location>
        <begin position="174"/>
        <end position="194"/>
    </location>
</feature>
<evidence type="ECO:0000256" key="1">
    <source>
        <dbReference type="SAM" id="Phobius"/>
    </source>
</evidence>
<dbReference type="InterPro" id="IPR001478">
    <property type="entry name" value="PDZ"/>
</dbReference>
<dbReference type="Pfam" id="PF13180">
    <property type="entry name" value="PDZ_2"/>
    <property type="match status" value="1"/>
</dbReference>
<keyword evidence="1" id="KW-1133">Transmembrane helix</keyword>